<sequence>MPVVATLKWTKEKEVVTRLERYFKDLSKDKFLDVLVGYGMCPPSSTFMLELEKIGKRHTLWKKVKRKFELLKHEWGGPDVPVFLLPSNPHNHKMQREFHGRAGVAFIDKIFVLLTNQTTDEEVLSVLTHEYHHACRLMQMKKSDRTITLLDAMLMEGLAELAVKEHCGKAYLAPWTSYYTYEEVKRFWNKYVEGYIELTPRDKKYDDLLYGHKWYPTMLGYNIGYQMISKVSQQFGYDTQKFFQFTSEEILRKSTF</sequence>
<dbReference type="Pfam" id="PF10026">
    <property type="entry name" value="DUF2268"/>
    <property type="match status" value="1"/>
</dbReference>
<keyword evidence="3" id="KW-1185">Reference proteome</keyword>
<accession>A0A0V8JM96</accession>
<gene>
    <name evidence="2" type="ORF">AS180_09100</name>
</gene>
<name>A0A0V8JM96_9BACI</name>
<comment type="caution">
    <text evidence="2">The sequence shown here is derived from an EMBL/GenBank/DDBJ whole genome shotgun (WGS) entry which is preliminary data.</text>
</comment>
<dbReference type="Proteomes" id="UP000053681">
    <property type="component" value="Unassembled WGS sequence"/>
</dbReference>
<dbReference type="AlphaFoldDB" id="A0A0V8JM96"/>
<evidence type="ECO:0000313" key="3">
    <source>
        <dbReference type="Proteomes" id="UP000053681"/>
    </source>
</evidence>
<evidence type="ECO:0000313" key="2">
    <source>
        <dbReference type="EMBL" id="KSU88179.1"/>
    </source>
</evidence>
<dbReference type="RefSeq" id="WP_062686723.1">
    <property type="nucleotide sequence ID" value="NZ_KQ758643.1"/>
</dbReference>
<proteinExistence type="predicted"/>
<organism evidence="2 3">
    <name type="scientific">Priestia veravalensis</name>
    <dbReference type="NCBI Taxonomy" id="1414648"/>
    <lineage>
        <taxon>Bacteria</taxon>
        <taxon>Bacillati</taxon>
        <taxon>Bacillota</taxon>
        <taxon>Bacilli</taxon>
        <taxon>Bacillales</taxon>
        <taxon>Bacillaceae</taxon>
        <taxon>Priestia</taxon>
    </lineage>
</organism>
<dbReference type="InterPro" id="IPR018728">
    <property type="entry name" value="DUF2268"/>
</dbReference>
<feature type="domain" description="DUF2268" evidence="1">
    <location>
        <begin position="60"/>
        <end position="251"/>
    </location>
</feature>
<protein>
    <recommendedName>
        <fullName evidence="1">DUF2268 domain-containing protein</fullName>
    </recommendedName>
</protein>
<dbReference type="EMBL" id="LNQP01000027">
    <property type="protein sequence ID" value="KSU88179.1"/>
    <property type="molecule type" value="Genomic_DNA"/>
</dbReference>
<reference evidence="2 3" key="1">
    <citation type="submission" date="2015-11" db="EMBL/GenBank/DDBJ databases">
        <title>Bacillus caseinolyticus sp nov.</title>
        <authorList>
            <person name="Dastager S.G."/>
            <person name="Mawlankar R."/>
        </authorList>
    </citation>
    <scope>NUCLEOTIDE SEQUENCE [LARGE SCALE GENOMIC DNA]</scope>
    <source>
        <strain evidence="2 3">SGD-V-76</strain>
    </source>
</reference>
<evidence type="ECO:0000259" key="1">
    <source>
        <dbReference type="Pfam" id="PF10026"/>
    </source>
</evidence>